<dbReference type="Gene3D" id="3.40.850.10">
    <property type="entry name" value="Kinesin motor domain"/>
    <property type="match status" value="1"/>
</dbReference>
<feature type="coiled-coil region" evidence="8">
    <location>
        <begin position="522"/>
        <end position="553"/>
    </location>
</feature>
<dbReference type="Pfam" id="PF00225">
    <property type="entry name" value="Kinesin"/>
    <property type="match status" value="1"/>
</dbReference>
<dbReference type="Gramene" id="GBG86232">
    <property type="protein sequence ID" value="GBG86232"/>
    <property type="gene ID" value="CBR_g41137"/>
</dbReference>
<dbReference type="STRING" id="69332.A0A388LVJ7"/>
<feature type="region of interest" description="Disordered" evidence="9">
    <location>
        <begin position="1"/>
        <end position="56"/>
    </location>
</feature>
<feature type="coiled-coil region" evidence="8">
    <location>
        <begin position="400"/>
        <end position="497"/>
    </location>
</feature>
<feature type="binding site" evidence="6">
    <location>
        <begin position="164"/>
        <end position="171"/>
    </location>
    <ligand>
        <name>ATP</name>
        <dbReference type="ChEBI" id="CHEBI:30616"/>
    </ligand>
</feature>
<evidence type="ECO:0000256" key="3">
    <source>
        <dbReference type="ARBA" id="ARBA00022840"/>
    </source>
</evidence>
<dbReference type="InterPro" id="IPR019821">
    <property type="entry name" value="Kinesin_motor_CS"/>
</dbReference>
<dbReference type="PROSITE" id="PS50067">
    <property type="entry name" value="KINESIN_MOTOR_2"/>
    <property type="match status" value="1"/>
</dbReference>
<dbReference type="SUPFAM" id="SSF52540">
    <property type="entry name" value="P-loop containing nucleoside triphosphate hydrolases"/>
    <property type="match status" value="1"/>
</dbReference>
<dbReference type="PANTHER" id="PTHR47968">
    <property type="entry name" value="CENTROMERE PROTEIN E"/>
    <property type="match status" value="1"/>
</dbReference>
<comment type="caution">
    <text evidence="11">The sequence shown here is derived from an EMBL/GenBank/DDBJ whole genome shotgun (WGS) entry which is preliminary data.</text>
</comment>
<dbReference type="GO" id="GO:0003777">
    <property type="term" value="F:microtubule motor activity"/>
    <property type="evidence" value="ECO:0007669"/>
    <property type="project" value="InterPro"/>
</dbReference>
<gene>
    <name evidence="11" type="ORF">CBR_g41137</name>
</gene>
<dbReference type="InterPro" id="IPR001752">
    <property type="entry name" value="Kinesin_motor_dom"/>
</dbReference>
<keyword evidence="2 6" id="KW-0547">Nucleotide-binding</keyword>
<keyword evidence="12" id="KW-1185">Reference proteome</keyword>
<evidence type="ECO:0000256" key="5">
    <source>
        <dbReference type="ARBA" id="ARBA00023175"/>
    </source>
</evidence>
<name>A0A388LVJ7_CHABU</name>
<evidence type="ECO:0000256" key="7">
    <source>
        <dbReference type="RuleBase" id="RU000394"/>
    </source>
</evidence>
<dbReference type="GO" id="GO:0007018">
    <property type="term" value="P:microtubule-based movement"/>
    <property type="evidence" value="ECO:0007669"/>
    <property type="project" value="InterPro"/>
</dbReference>
<comment type="similarity">
    <text evidence="6 7">Belongs to the TRAFAC class myosin-kinesin ATPase superfamily. Kinesin family.</text>
</comment>
<accession>A0A388LVJ7</accession>
<evidence type="ECO:0000256" key="6">
    <source>
        <dbReference type="PROSITE-ProRule" id="PRU00283"/>
    </source>
</evidence>
<dbReference type="EMBL" id="BFEA01000554">
    <property type="protein sequence ID" value="GBG86232.1"/>
    <property type="molecule type" value="Genomic_DNA"/>
</dbReference>
<keyword evidence="5 6" id="KW-0505">Motor protein</keyword>
<evidence type="ECO:0000256" key="1">
    <source>
        <dbReference type="ARBA" id="ARBA00022701"/>
    </source>
</evidence>
<dbReference type="InterPro" id="IPR027640">
    <property type="entry name" value="Kinesin-like_fam"/>
</dbReference>
<dbReference type="SMART" id="SM00129">
    <property type="entry name" value="KISc"/>
    <property type="match status" value="1"/>
</dbReference>
<dbReference type="GO" id="GO:0005524">
    <property type="term" value="F:ATP binding"/>
    <property type="evidence" value="ECO:0007669"/>
    <property type="project" value="UniProtKB-UniRule"/>
</dbReference>
<sequence length="877" mass="98414">MAGKGAASRSREGGDAVEEADGGDDKGDKRFSDGKKNETSPNISPRDSGEGHSSGSNENFKVVIRVRPPIERELENKQFLSIISVQENRMISVSENVAQGTSSQAGGGGSGGAEASSTVYSTHTFTFDHVYDQSSAQVTVYDTSAKAAVLSCLKGYNATIIAYGQTGTGKTYTMEGRPTPEHRGIIPRSIEDIFNYIENDTTARSKYLVRAAYLQIYNEAISDLLKPERTNMSIREDKKKGVYVDGLSEWVVRSPAEVYGLMERGAMQRATGSTKANELSSRSHAVFIIIAENSTTHDVGGKEELPPPPTPESAKERLRREALTSARQSFRVGKLNLVDLAGSERVRTTGATGKRLEESKKINQSLSCLGNVISALTETKGRQHIPYRDSKLTRQVEEQKRRAEQDKLAAITELEEKSKEFMNEKLEKQQLEQRITNMQSQLLIGGHKIEDTPAFRSLLQAEHRRIRTEYETRLAELERERHNVEEDKAQVDRYKQLLLKQRDIMIALTARLNERDEQILVLQEELEAYDHHQRALEDQLDQKTAELIHLRKAAMEYYANTPNKTMQKRNSQLIDALGAWGVSMENAFQAGAQVRYRIEEYVWMADTLVNACLALSVVSWSRVGSVFSCQTYVSTAPVEPESQVAFTTSCMGGEAKQWVLAEANAAGFEDIGEWAKTLTLKQFLAKTRDRFLDKTTADKAFDQLTSIGQKHWTLVEALSREVDRLLQVPGLNLQDSQVLYIHSRALPEPIRGHLVTEAKSGKYNYRQFRDLALQREQMTSQVKNSYAAVVKSGGRQYNGKRVLWRQKCQDHTLVVFDDDTVENGQTRRMITTVTPGRGKSLLLWPIREDHPGQEGRNKERFHGTVALLMGSHGSKWV</sequence>
<evidence type="ECO:0000256" key="4">
    <source>
        <dbReference type="ARBA" id="ARBA00023054"/>
    </source>
</evidence>
<dbReference type="CDD" id="cd00106">
    <property type="entry name" value="KISc"/>
    <property type="match status" value="1"/>
</dbReference>
<dbReference type="OrthoDB" id="3176171at2759"/>
<dbReference type="InterPro" id="IPR036961">
    <property type="entry name" value="Kinesin_motor_dom_sf"/>
</dbReference>
<evidence type="ECO:0000313" key="12">
    <source>
        <dbReference type="Proteomes" id="UP000265515"/>
    </source>
</evidence>
<keyword evidence="3 6" id="KW-0067">ATP-binding</keyword>
<evidence type="ECO:0000256" key="9">
    <source>
        <dbReference type="SAM" id="MobiDB-lite"/>
    </source>
</evidence>
<dbReference type="GO" id="GO:0008017">
    <property type="term" value="F:microtubule binding"/>
    <property type="evidence" value="ECO:0007669"/>
    <property type="project" value="InterPro"/>
</dbReference>
<dbReference type="Proteomes" id="UP000265515">
    <property type="component" value="Unassembled WGS sequence"/>
</dbReference>
<protein>
    <recommendedName>
        <fullName evidence="7">Kinesin-like protein</fullName>
    </recommendedName>
</protein>
<evidence type="ECO:0000259" key="10">
    <source>
        <dbReference type="PROSITE" id="PS50067"/>
    </source>
</evidence>
<organism evidence="11 12">
    <name type="scientific">Chara braunii</name>
    <name type="common">Braun's stonewort</name>
    <dbReference type="NCBI Taxonomy" id="69332"/>
    <lineage>
        <taxon>Eukaryota</taxon>
        <taxon>Viridiplantae</taxon>
        <taxon>Streptophyta</taxon>
        <taxon>Charophyceae</taxon>
        <taxon>Charales</taxon>
        <taxon>Characeae</taxon>
        <taxon>Chara</taxon>
    </lineage>
</organism>
<dbReference type="InterPro" id="IPR027417">
    <property type="entry name" value="P-loop_NTPase"/>
</dbReference>
<evidence type="ECO:0000256" key="8">
    <source>
        <dbReference type="SAM" id="Coils"/>
    </source>
</evidence>
<keyword evidence="4 8" id="KW-0175">Coiled coil</keyword>
<proteinExistence type="inferred from homology"/>
<reference evidence="11 12" key="1">
    <citation type="journal article" date="2018" name="Cell">
        <title>The Chara Genome: Secondary Complexity and Implications for Plant Terrestrialization.</title>
        <authorList>
            <person name="Nishiyama T."/>
            <person name="Sakayama H."/>
            <person name="Vries J.D."/>
            <person name="Buschmann H."/>
            <person name="Saint-Marcoux D."/>
            <person name="Ullrich K.K."/>
            <person name="Haas F.B."/>
            <person name="Vanderstraeten L."/>
            <person name="Becker D."/>
            <person name="Lang D."/>
            <person name="Vosolsobe S."/>
            <person name="Rombauts S."/>
            <person name="Wilhelmsson P.K.I."/>
            <person name="Janitza P."/>
            <person name="Kern R."/>
            <person name="Heyl A."/>
            <person name="Rumpler F."/>
            <person name="Villalobos L.I.A.C."/>
            <person name="Clay J.M."/>
            <person name="Skokan R."/>
            <person name="Toyoda A."/>
            <person name="Suzuki Y."/>
            <person name="Kagoshima H."/>
            <person name="Schijlen E."/>
            <person name="Tajeshwar N."/>
            <person name="Catarino B."/>
            <person name="Hetherington A.J."/>
            <person name="Saltykova A."/>
            <person name="Bonnot C."/>
            <person name="Breuninger H."/>
            <person name="Symeonidi A."/>
            <person name="Radhakrishnan G.V."/>
            <person name="Van Nieuwerburgh F."/>
            <person name="Deforce D."/>
            <person name="Chang C."/>
            <person name="Karol K.G."/>
            <person name="Hedrich R."/>
            <person name="Ulvskov P."/>
            <person name="Glockner G."/>
            <person name="Delwiche C.F."/>
            <person name="Petrasek J."/>
            <person name="Van de Peer Y."/>
            <person name="Friml J."/>
            <person name="Beilby M."/>
            <person name="Dolan L."/>
            <person name="Kohara Y."/>
            <person name="Sugano S."/>
            <person name="Fujiyama A."/>
            <person name="Delaux P.-M."/>
            <person name="Quint M."/>
            <person name="TheiBen G."/>
            <person name="Hagemann M."/>
            <person name="Harholt J."/>
            <person name="Dunand C."/>
            <person name="Zachgo S."/>
            <person name="Langdale J."/>
            <person name="Maumus F."/>
            <person name="Straeten D.V.D."/>
            <person name="Gould S.B."/>
            <person name="Rensing S.A."/>
        </authorList>
    </citation>
    <scope>NUCLEOTIDE SEQUENCE [LARGE SCALE GENOMIC DNA]</scope>
    <source>
        <strain evidence="11 12">S276</strain>
    </source>
</reference>
<dbReference type="GO" id="GO:0005874">
    <property type="term" value="C:microtubule"/>
    <property type="evidence" value="ECO:0007669"/>
    <property type="project" value="UniProtKB-KW"/>
</dbReference>
<feature type="compositionally biased region" description="Basic and acidic residues" evidence="9">
    <location>
        <begin position="23"/>
        <end position="38"/>
    </location>
</feature>
<evidence type="ECO:0000256" key="2">
    <source>
        <dbReference type="ARBA" id="ARBA00022741"/>
    </source>
</evidence>
<dbReference type="PRINTS" id="PR00380">
    <property type="entry name" value="KINESINHEAVY"/>
</dbReference>
<dbReference type="PROSITE" id="PS00411">
    <property type="entry name" value="KINESIN_MOTOR_1"/>
    <property type="match status" value="1"/>
</dbReference>
<feature type="domain" description="Kinesin motor" evidence="10">
    <location>
        <begin position="59"/>
        <end position="394"/>
    </location>
</feature>
<dbReference type="PANTHER" id="PTHR47968:SF36">
    <property type="entry name" value="KINESIN HEAVY CHAIN ISOFORM X1"/>
    <property type="match status" value="1"/>
</dbReference>
<evidence type="ECO:0000313" key="11">
    <source>
        <dbReference type="EMBL" id="GBG86232.1"/>
    </source>
</evidence>
<keyword evidence="1 7" id="KW-0493">Microtubule</keyword>
<dbReference type="AlphaFoldDB" id="A0A388LVJ7"/>